<reference evidence="2 3" key="1">
    <citation type="submission" date="2020-11" db="EMBL/GenBank/DDBJ databases">
        <title>Kefir isolates.</title>
        <authorList>
            <person name="Marcisauskas S."/>
            <person name="Kim Y."/>
            <person name="Blasche S."/>
        </authorList>
    </citation>
    <scope>NUCLEOTIDE SEQUENCE [LARGE SCALE GENOMIC DNA]</scope>
    <source>
        <strain evidence="2 3">KR</strain>
    </source>
</reference>
<dbReference type="Proteomes" id="UP000777482">
    <property type="component" value="Unassembled WGS sequence"/>
</dbReference>
<dbReference type="EMBL" id="PUHQ01000082">
    <property type="protein sequence ID" value="KAG0657374.1"/>
    <property type="molecule type" value="Genomic_DNA"/>
</dbReference>
<name>A0A9P6VYL8_RHOMI</name>
<dbReference type="AlphaFoldDB" id="A0A9P6VYL8"/>
<gene>
    <name evidence="2" type="ORF">C6P46_006558</name>
</gene>
<comment type="caution">
    <text evidence="2">The sequence shown here is derived from an EMBL/GenBank/DDBJ whole genome shotgun (WGS) entry which is preliminary data.</text>
</comment>
<evidence type="ECO:0000256" key="1">
    <source>
        <dbReference type="SAM" id="MobiDB-lite"/>
    </source>
</evidence>
<proteinExistence type="predicted"/>
<organism evidence="2 3">
    <name type="scientific">Rhodotorula mucilaginosa</name>
    <name type="common">Yeast</name>
    <name type="synonym">Rhodotorula rubra</name>
    <dbReference type="NCBI Taxonomy" id="5537"/>
    <lineage>
        <taxon>Eukaryota</taxon>
        <taxon>Fungi</taxon>
        <taxon>Dikarya</taxon>
        <taxon>Basidiomycota</taxon>
        <taxon>Pucciniomycotina</taxon>
        <taxon>Microbotryomycetes</taxon>
        <taxon>Sporidiobolales</taxon>
        <taxon>Sporidiobolaceae</taxon>
        <taxon>Rhodotorula</taxon>
    </lineage>
</organism>
<evidence type="ECO:0000313" key="2">
    <source>
        <dbReference type="EMBL" id="KAG0657374.1"/>
    </source>
</evidence>
<sequence length="256" mass="29538">MVLYALAEEVFELIARRKQGETCQEAVETVLLLTPEVLHDRAAVQLDQQQLEALRTAQEDYEPIAFLHFFKLILYDEVKKALVATAGAGEKAIDQFTHIWNPERIKAWISDEAEKRRYRGFHATFDAYTPLHGLRARTPEVCSTIDPALLQMYQPASQQATQYEAQHGDAELHHLLAPLIQWHNQERWKANAPQRSPVARQHSHSPPPPSPGFMHSLGWFKPRIARRIAERVYGTTWRDWERARERLHLRGKDGGL</sequence>
<keyword evidence="3" id="KW-1185">Reference proteome</keyword>
<accession>A0A9P6VYL8</accession>
<dbReference type="OrthoDB" id="10612876at2759"/>
<feature type="region of interest" description="Disordered" evidence="1">
    <location>
        <begin position="188"/>
        <end position="214"/>
    </location>
</feature>
<evidence type="ECO:0000313" key="3">
    <source>
        <dbReference type="Proteomes" id="UP000777482"/>
    </source>
</evidence>
<protein>
    <submittedName>
        <fullName evidence="2">Uncharacterized protein</fullName>
    </submittedName>
</protein>